<dbReference type="InterPro" id="IPR050881">
    <property type="entry name" value="LL-DAP_aminotransferase"/>
</dbReference>
<dbReference type="InterPro" id="IPR004839">
    <property type="entry name" value="Aminotransferase_I/II_large"/>
</dbReference>
<dbReference type="Gene3D" id="3.90.1150.10">
    <property type="entry name" value="Aspartate Aminotransferase, domain 1"/>
    <property type="match status" value="1"/>
</dbReference>
<dbReference type="InterPro" id="IPR015424">
    <property type="entry name" value="PyrdxlP-dep_Trfase"/>
</dbReference>
<comment type="similarity">
    <text evidence="4">Belongs to the class-I pyridoxal-phosphate-dependent aminotransferase family.</text>
</comment>
<dbReference type="EMBL" id="FUYQ01000026">
    <property type="protein sequence ID" value="SKB82229.1"/>
    <property type="molecule type" value="Genomic_DNA"/>
</dbReference>
<dbReference type="InterPro" id="IPR004838">
    <property type="entry name" value="NHTrfase_class1_PyrdxlP-BS"/>
</dbReference>
<proteinExistence type="inferred from homology"/>
<keyword evidence="3 4" id="KW-0808">Transferase</keyword>
<evidence type="ECO:0000259" key="5">
    <source>
        <dbReference type="Pfam" id="PF00155"/>
    </source>
</evidence>
<keyword evidence="2 4" id="KW-0032">Aminotransferase</keyword>
<evidence type="ECO:0000256" key="3">
    <source>
        <dbReference type="ARBA" id="ARBA00022679"/>
    </source>
</evidence>
<dbReference type="PROSITE" id="PS00105">
    <property type="entry name" value="AA_TRANSFER_CLASS_1"/>
    <property type="match status" value="1"/>
</dbReference>
<comment type="cofactor">
    <cofactor evidence="1 4">
        <name>pyridoxal 5'-phosphate</name>
        <dbReference type="ChEBI" id="CHEBI:597326"/>
    </cofactor>
</comment>
<dbReference type="AlphaFoldDB" id="A0A1T5EEG7"/>
<evidence type="ECO:0000313" key="6">
    <source>
        <dbReference type="EMBL" id="SKB82229.1"/>
    </source>
</evidence>
<accession>A0A1T5EEG7</accession>
<dbReference type="Proteomes" id="UP000190852">
    <property type="component" value="Unassembled WGS sequence"/>
</dbReference>
<keyword evidence="7" id="KW-1185">Reference proteome</keyword>
<evidence type="ECO:0000256" key="1">
    <source>
        <dbReference type="ARBA" id="ARBA00001933"/>
    </source>
</evidence>
<organism evidence="6 7">
    <name type="scientific">Parabacteroides chartae</name>
    <dbReference type="NCBI Taxonomy" id="1037355"/>
    <lineage>
        <taxon>Bacteria</taxon>
        <taxon>Pseudomonadati</taxon>
        <taxon>Bacteroidota</taxon>
        <taxon>Bacteroidia</taxon>
        <taxon>Bacteroidales</taxon>
        <taxon>Tannerellaceae</taxon>
        <taxon>Parabacteroides</taxon>
    </lineage>
</organism>
<dbReference type="PANTHER" id="PTHR42832">
    <property type="entry name" value="AMINO ACID AMINOTRANSFERASE"/>
    <property type="match status" value="1"/>
</dbReference>
<dbReference type="EC" id="2.6.1.-" evidence="4"/>
<dbReference type="SUPFAM" id="SSF53383">
    <property type="entry name" value="PLP-dependent transferases"/>
    <property type="match status" value="1"/>
</dbReference>
<dbReference type="InterPro" id="IPR015421">
    <property type="entry name" value="PyrdxlP-dep_Trfase_major"/>
</dbReference>
<protein>
    <recommendedName>
        <fullName evidence="4">Aminotransferase</fullName>
        <ecNumber evidence="4">2.6.1.-</ecNumber>
    </recommendedName>
</protein>
<dbReference type="Pfam" id="PF00155">
    <property type="entry name" value="Aminotran_1_2"/>
    <property type="match status" value="1"/>
</dbReference>
<sequence length="394" mass="44302">MQKENKVCNITPANRVHSVSEYYFSKKLKEVAQMNAEGKNVINLGVGSPDLPPSQQAINVLCNEAHKPDTHGYQPYVGIPELRKGFASWYKTWFNVTLDPQTEIQPLIGSKEGILHISLAFLNPGDGVLVPNPGYPTYTSVSNLVDATIVPYELKEENGWYPDFDALEKMDLSRVKLMWINYPNMPTGADATVELYQKIVDFGKRHNIIICNDNPYSFVLNESPLSILSIPGAKDICIEMNSMSKAHNMPGWRMAMLASNAQFVNWILKVKSNIDSGQFKPMQLAAVEALKAPKEWYDTMNRTYRKRRDLAGKIMQALNCSYDEKQVGLFLWGKIPPNSLGSEAMADKVLYEANVFITPGFIFGSGGNRHIRISLCCKEEMLQEALNRINKLQA</sequence>
<name>A0A1T5EEG7_9BACT</name>
<dbReference type="GO" id="GO:0008483">
    <property type="term" value="F:transaminase activity"/>
    <property type="evidence" value="ECO:0007669"/>
    <property type="project" value="UniProtKB-KW"/>
</dbReference>
<evidence type="ECO:0000313" key="7">
    <source>
        <dbReference type="Proteomes" id="UP000190852"/>
    </source>
</evidence>
<gene>
    <name evidence="6" type="ORF">SAMN05660349_02925</name>
</gene>
<dbReference type="RefSeq" id="WP_079684339.1">
    <property type="nucleotide sequence ID" value="NZ_FUYQ01000026.1"/>
</dbReference>
<dbReference type="PANTHER" id="PTHR42832:SF4">
    <property type="entry name" value="BLR3474 PROTEIN"/>
    <property type="match status" value="1"/>
</dbReference>
<dbReference type="Gene3D" id="3.40.640.10">
    <property type="entry name" value="Type I PLP-dependent aspartate aminotransferase-like (Major domain)"/>
    <property type="match status" value="1"/>
</dbReference>
<evidence type="ECO:0000256" key="4">
    <source>
        <dbReference type="RuleBase" id="RU000481"/>
    </source>
</evidence>
<feature type="domain" description="Aminotransferase class I/classII large" evidence="5">
    <location>
        <begin position="39"/>
        <end position="389"/>
    </location>
</feature>
<evidence type="ECO:0000256" key="2">
    <source>
        <dbReference type="ARBA" id="ARBA00022576"/>
    </source>
</evidence>
<dbReference type="InterPro" id="IPR015422">
    <property type="entry name" value="PyrdxlP-dep_Trfase_small"/>
</dbReference>
<dbReference type="GO" id="GO:0030170">
    <property type="term" value="F:pyridoxal phosphate binding"/>
    <property type="evidence" value="ECO:0007669"/>
    <property type="project" value="InterPro"/>
</dbReference>
<dbReference type="CDD" id="cd00609">
    <property type="entry name" value="AAT_like"/>
    <property type="match status" value="1"/>
</dbReference>
<reference evidence="7" key="1">
    <citation type="submission" date="2017-02" db="EMBL/GenBank/DDBJ databases">
        <authorList>
            <person name="Varghese N."/>
            <person name="Submissions S."/>
        </authorList>
    </citation>
    <scope>NUCLEOTIDE SEQUENCE [LARGE SCALE GENOMIC DNA]</scope>
    <source>
        <strain evidence="7">DSM 24967</strain>
    </source>
</reference>